<dbReference type="GO" id="GO:0000981">
    <property type="term" value="F:DNA-binding transcription factor activity, RNA polymerase II-specific"/>
    <property type="evidence" value="ECO:0007669"/>
    <property type="project" value="TreeGrafter"/>
</dbReference>
<protein>
    <recommendedName>
        <fullName evidence="2">RRM domain-containing protein</fullName>
    </recommendedName>
</protein>
<evidence type="ECO:0000259" key="2">
    <source>
        <dbReference type="PROSITE" id="PS50102"/>
    </source>
</evidence>
<evidence type="ECO:0000256" key="1">
    <source>
        <dbReference type="PROSITE-ProRule" id="PRU00176"/>
    </source>
</evidence>
<dbReference type="Gene3D" id="3.40.1810.10">
    <property type="entry name" value="Transcription factor, MADS-box"/>
    <property type="match status" value="1"/>
</dbReference>
<dbReference type="PANTHER" id="PTHR11945:SF610">
    <property type="entry name" value="AGAMOUS-LIKE MADS-BOX PROTEIN AGL61"/>
    <property type="match status" value="1"/>
</dbReference>
<dbReference type="Gramene" id="OMO57388">
    <property type="protein sequence ID" value="OMO57388"/>
    <property type="gene ID" value="CCACVL1_25797"/>
</dbReference>
<dbReference type="SUPFAM" id="SSF54928">
    <property type="entry name" value="RNA-binding domain, RBD"/>
    <property type="match status" value="1"/>
</dbReference>
<reference evidence="3 4" key="1">
    <citation type="submission" date="2013-09" db="EMBL/GenBank/DDBJ databases">
        <title>Corchorus capsularis genome sequencing.</title>
        <authorList>
            <person name="Alam M."/>
            <person name="Haque M.S."/>
            <person name="Islam M.S."/>
            <person name="Emdad E.M."/>
            <person name="Islam M.M."/>
            <person name="Ahmed B."/>
            <person name="Halim A."/>
            <person name="Hossen Q.M.M."/>
            <person name="Hossain M.Z."/>
            <person name="Ahmed R."/>
            <person name="Khan M.M."/>
            <person name="Islam R."/>
            <person name="Rashid M.M."/>
            <person name="Khan S.A."/>
            <person name="Rahman M.S."/>
            <person name="Alam M."/>
        </authorList>
    </citation>
    <scope>NUCLEOTIDE SEQUENCE [LARGE SCALE GENOMIC DNA]</scope>
    <source>
        <strain evidence="4">cv. CVL-1</strain>
        <tissue evidence="3">Whole seedling</tissue>
    </source>
</reference>
<dbReference type="PANTHER" id="PTHR11945">
    <property type="entry name" value="MADS BOX PROTEIN"/>
    <property type="match status" value="1"/>
</dbReference>
<dbReference type="InterPro" id="IPR012677">
    <property type="entry name" value="Nucleotide-bd_a/b_plait_sf"/>
</dbReference>
<dbReference type="Proteomes" id="UP000188268">
    <property type="component" value="Unassembled WGS sequence"/>
</dbReference>
<feature type="domain" description="RRM" evidence="2">
    <location>
        <begin position="214"/>
        <end position="292"/>
    </location>
</feature>
<dbReference type="EMBL" id="AWWV01014363">
    <property type="protein sequence ID" value="OMO57388.1"/>
    <property type="molecule type" value="Genomic_DNA"/>
</dbReference>
<dbReference type="Gene3D" id="3.30.70.330">
    <property type="match status" value="1"/>
</dbReference>
<dbReference type="GO" id="GO:0003723">
    <property type="term" value="F:RNA binding"/>
    <property type="evidence" value="ECO:0007669"/>
    <property type="project" value="UniProtKB-UniRule"/>
</dbReference>
<proteinExistence type="predicted"/>
<dbReference type="SUPFAM" id="SSF55455">
    <property type="entry name" value="SRF-like"/>
    <property type="match status" value="1"/>
</dbReference>
<keyword evidence="4" id="KW-1185">Reference proteome</keyword>
<keyword evidence="1" id="KW-0694">RNA-binding</keyword>
<dbReference type="SMART" id="SM00360">
    <property type="entry name" value="RRM"/>
    <property type="match status" value="1"/>
</dbReference>
<dbReference type="GO" id="GO:0000978">
    <property type="term" value="F:RNA polymerase II cis-regulatory region sequence-specific DNA binding"/>
    <property type="evidence" value="ECO:0007669"/>
    <property type="project" value="TreeGrafter"/>
</dbReference>
<dbReference type="AlphaFoldDB" id="A0A1R3GH06"/>
<name>A0A1R3GH06_COCAP</name>
<dbReference type="InterPro" id="IPR000504">
    <property type="entry name" value="RRM_dom"/>
</dbReference>
<gene>
    <name evidence="3" type="ORF">CCACVL1_25797</name>
</gene>
<dbReference type="GO" id="GO:0046983">
    <property type="term" value="F:protein dimerization activity"/>
    <property type="evidence" value="ECO:0007669"/>
    <property type="project" value="InterPro"/>
</dbReference>
<evidence type="ECO:0000313" key="3">
    <source>
        <dbReference type="EMBL" id="OMO57388.1"/>
    </source>
</evidence>
<accession>A0A1R3GH06</accession>
<sequence>MPRYGLASPVHCIDRRGAESAGRAFKKVSELCILSGVKIGIVVLSPTPRVKPFCFGHPNIDEIVHRFVSKNPTDPSAVVVDHDDDDDGALTTKDLPGLEEIDKKFEGSVGLLEKEKERGKDKENNGGGFWWDEADIETMGVEELEMYVDGLDKLRKNVTARMAMDNPSSDPDLQKPLEEFVFIRKLYYVDMVVKGSFGDKGQASVSVDWRSKLFSVFIANLSFRVSRHALWDAFSEYGRVADVFIQRRNQQKGPTTYAFVRFWNEKDAYWGLVKVDQRYLEGCRIRTYKARDTRKQKWVRRSEEHGEMVCVESKLDGRSNRDVVNSVKEADNPPPRYVRDRFQSCFEISRPDSKYVRSGSRSVSNVMSFVNNQERRQDSFVASEVQLFKDVGSKGVDSLVDPNSPIVYPDKEEAYPELAEQGHESNKEMELDVLIPEEHRSWLERSFVVLFRSVNEVEEVISFIKAGDFEVEIRELSNVMLLNSVEEEDFIDDCMKMVIDKCFNSVVDVFPWDSTGFQRQVLVWVQLDDVPLELWHVNFFSVLGDKWGKFLQLDDFTRNKNSLKTARMQILAPSLSILPNLAVGYSSGIKFRIRVTVESEAVVEPLRQRSWPKTNFELSGGFLGANSVETDKMENNLNSIDCDLPNGVMVSNDAKSLETDLVVDILNSNRSGLANGNMAIYGGINSEDFVLDSLEENLVSNSGLHASPFDSDGQRTKVSERKSRVLEDIEEDIEEDWFSNLLEKNKKCSKKLSKKLKLQRTKSQKSKQQIGEVVDDSLSDGDVRNRNRILIEEAQATLDIGKKLGISFDCDDSVILEKFKRMEEES</sequence>
<dbReference type="OrthoDB" id="10471798at2759"/>
<comment type="caution">
    <text evidence="3">The sequence shown here is derived from an EMBL/GenBank/DDBJ whole genome shotgun (WGS) entry which is preliminary data.</text>
</comment>
<dbReference type="InterPro" id="IPR035979">
    <property type="entry name" value="RBD_domain_sf"/>
</dbReference>
<dbReference type="PROSITE" id="PS50102">
    <property type="entry name" value="RRM"/>
    <property type="match status" value="1"/>
</dbReference>
<dbReference type="Pfam" id="PF00076">
    <property type="entry name" value="RRM_1"/>
    <property type="match status" value="1"/>
</dbReference>
<organism evidence="3 4">
    <name type="scientific">Corchorus capsularis</name>
    <name type="common">Jute</name>
    <dbReference type="NCBI Taxonomy" id="210143"/>
    <lineage>
        <taxon>Eukaryota</taxon>
        <taxon>Viridiplantae</taxon>
        <taxon>Streptophyta</taxon>
        <taxon>Embryophyta</taxon>
        <taxon>Tracheophyta</taxon>
        <taxon>Spermatophyta</taxon>
        <taxon>Magnoliopsida</taxon>
        <taxon>eudicotyledons</taxon>
        <taxon>Gunneridae</taxon>
        <taxon>Pentapetalae</taxon>
        <taxon>rosids</taxon>
        <taxon>malvids</taxon>
        <taxon>Malvales</taxon>
        <taxon>Malvaceae</taxon>
        <taxon>Grewioideae</taxon>
        <taxon>Apeibeae</taxon>
        <taxon>Corchorus</taxon>
    </lineage>
</organism>
<dbReference type="InterPro" id="IPR036879">
    <property type="entry name" value="TF_MADSbox_sf"/>
</dbReference>
<evidence type="ECO:0000313" key="4">
    <source>
        <dbReference type="Proteomes" id="UP000188268"/>
    </source>
</evidence>